<gene>
    <name evidence="1" type="ORF">CBM2607_11656</name>
</gene>
<evidence type="ECO:0000313" key="1">
    <source>
        <dbReference type="EMBL" id="SPD46716.1"/>
    </source>
</evidence>
<evidence type="ECO:0000313" key="2">
    <source>
        <dbReference type="Proteomes" id="UP000255168"/>
    </source>
</evidence>
<dbReference type="EMBL" id="LT984806">
    <property type="protein sequence ID" value="SPD46716.1"/>
    <property type="molecule type" value="Genomic_DNA"/>
</dbReference>
<name>A0A375H770_9BURK</name>
<organism evidence="1 2">
    <name type="scientific">Cupriavidus neocaledonicus</name>
    <dbReference type="NCBI Taxonomy" id="1040979"/>
    <lineage>
        <taxon>Bacteria</taxon>
        <taxon>Pseudomonadati</taxon>
        <taxon>Pseudomonadota</taxon>
        <taxon>Betaproteobacteria</taxon>
        <taxon>Burkholderiales</taxon>
        <taxon>Burkholderiaceae</taxon>
        <taxon>Cupriavidus</taxon>
    </lineage>
</organism>
<dbReference type="Proteomes" id="UP000255168">
    <property type="component" value="Chromosome I"/>
</dbReference>
<proteinExistence type="predicted"/>
<dbReference type="AlphaFoldDB" id="A0A375H770"/>
<accession>A0A375H770</accession>
<sequence>MPVTDLLRRIEASLSTGDQRIFNAQDEVSGNVLQKQLSHGMFAYVDHKAGSHLISRVWIVSPNSFA</sequence>
<reference evidence="1 2" key="1">
    <citation type="submission" date="2018-01" db="EMBL/GenBank/DDBJ databases">
        <authorList>
            <person name="Clerissi C."/>
        </authorList>
    </citation>
    <scope>NUCLEOTIDE SEQUENCE [LARGE SCALE GENOMIC DNA]</scope>
    <source>
        <strain evidence="1">Cupriavidus taiwanensis STM 6160</strain>
    </source>
</reference>
<protein>
    <submittedName>
        <fullName evidence="1">Uncharacterized protein</fullName>
    </submittedName>
</protein>